<evidence type="ECO:0000313" key="3">
    <source>
        <dbReference type="Proteomes" id="UP000799118"/>
    </source>
</evidence>
<feature type="region of interest" description="Disordered" evidence="1">
    <location>
        <begin position="309"/>
        <end position="331"/>
    </location>
</feature>
<sequence length="348" mass="39890">MSAFVDAYLNFENQETFVRHISVAYSAAKAQDESNAFLSVAYIYWLRAFPEEALDGYTLEKYHGKHALELVYPKDSPTFLQIVEATLVYVRQQSDESINQQFEFVLEPALLNQEQCLINVIEKTLEVSLQVAGPFLKPLERKTWNDELHYASRCWMIYNRLPTSLLSGVDALLLPPPYTCYTRDPPKGTLSLTWRHLTPVLDHIEGCEEEEYEELMSDWKDELQSIHSSYLGSEGFSSDYDLEAEDDEVEEDEMEEDPREIDDEEEGDIEEVGDVQDADGNDEKSEVEETGYTDNFSIGFVAYVLSADSDDDTDADDADYLPVDDESDFEDHDFEGDEVVVAKTWWIC</sequence>
<reference evidence="2" key="1">
    <citation type="journal article" date="2019" name="Environ. Microbiol.">
        <title>Fungal ecological strategies reflected in gene transcription - a case study of two litter decomposers.</title>
        <authorList>
            <person name="Barbi F."/>
            <person name="Kohler A."/>
            <person name="Barry K."/>
            <person name="Baskaran P."/>
            <person name="Daum C."/>
            <person name="Fauchery L."/>
            <person name="Ihrmark K."/>
            <person name="Kuo A."/>
            <person name="LaButti K."/>
            <person name="Lipzen A."/>
            <person name="Morin E."/>
            <person name="Grigoriev I.V."/>
            <person name="Henrissat B."/>
            <person name="Lindahl B."/>
            <person name="Martin F."/>
        </authorList>
    </citation>
    <scope>NUCLEOTIDE SEQUENCE</scope>
    <source>
        <strain evidence="2">JB14</strain>
    </source>
</reference>
<evidence type="ECO:0000313" key="2">
    <source>
        <dbReference type="EMBL" id="KAE9396954.1"/>
    </source>
</evidence>
<keyword evidence="3" id="KW-1185">Reference proteome</keyword>
<dbReference type="EMBL" id="ML769505">
    <property type="protein sequence ID" value="KAE9396954.1"/>
    <property type="molecule type" value="Genomic_DNA"/>
</dbReference>
<evidence type="ECO:0000256" key="1">
    <source>
        <dbReference type="SAM" id="MobiDB-lite"/>
    </source>
</evidence>
<accession>A0A6A4HIM6</accession>
<dbReference type="Proteomes" id="UP000799118">
    <property type="component" value="Unassembled WGS sequence"/>
</dbReference>
<feature type="region of interest" description="Disordered" evidence="1">
    <location>
        <begin position="245"/>
        <end position="292"/>
    </location>
</feature>
<proteinExistence type="predicted"/>
<dbReference type="AlphaFoldDB" id="A0A6A4HIM6"/>
<protein>
    <submittedName>
        <fullName evidence="2">Uncharacterized protein</fullName>
    </submittedName>
</protein>
<organism evidence="2 3">
    <name type="scientific">Gymnopus androsaceus JB14</name>
    <dbReference type="NCBI Taxonomy" id="1447944"/>
    <lineage>
        <taxon>Eukaryota</taxon>
        <taxon>Fungi</taxon>
        <taxon>Dikarya</taxon>
        <taxon>Basidiomycota</taxon>
        <taxon>Agaricomycotina</taxon>
        <taxon>Agaricomycetes</taxon>
        <taxon>Agaricomycetidae</taxon>
        <taxon>Agaricales</taxon>
        <taxon>Marasmiineae</taxon>
        <taxon>Omphalotaceae</taxon>
        <taxon>Gymnopus</taxon>
    </lineage>
</organism>
<gene>
    <name evidence="2" type="ORF">BT96DRAFT_996229</name>
</gene>
<feature type="compositionally biased region" description="Acidic residues" evidence="1">
    <location>
        <begin position="245"/>
        <end position="291"/>
    </location>
</feature>
<name>A0A6A4HIM6_9AGAR</name>